<comment type="caution">
    <text evidence="3">The sequence shown here is derived from an EMBL/GenBank/DDBJ whole genome shotgun (WGS) entry which is preliminary data.</text>
</comment>
<dbReference type="Proteomes" id="UP000676336">
    <property type="component" value="Unassembled WGS sequence"/>
</dbReference>
<name>A0A8S2ZNH8_9BILA</name>
<dbReference type="InterPro" id="IPR028994">
    <property type="entry name" value="Integrin_alpha_N"/>
</dbReference>
<feature type="transmembrane region" description="Helical" evidence="2">
    <location>
        <begin position="83"/>
        <end position="104"/>
    </location>
</feature>
<gene>
    <name evidence="3" type="ORF">SMN809_LOCUS40984</name>
</gene>
<sequence>MPSVVNDIDSIEDNTMNDDSSITVERSLDKRVTNFNGGQCKNVAKNQPSSKNILNFSDNLNKSPKNSQFLEYSLWSRGRCAKAVGTSAMFTIIALTVGVLIISFTSPKATLQKWKLNFIAMSPTPIDYNYGPRSVAVGDFNNDTCLDMTVANHIVNIIAIYLGHMDMDATFSNEKEYTTGTGSTQYMVAIGDFNNDDLLNIAVANSGTNNVGIFLGFGNGSFKTQIELSTGSARSIAISLADFNKDTSLDIATVDYGTHSISIFYGYGTDYFSTP</sequence>
<accession>A0A8S2ZNH8</accession>
<dbReference type="Pfam" id="PF13517">
    <property type="entry name" value="FG-GAP_3"/>
    <property type="match status" value="1"/>
</dbReference>
<organism evidence="3 4">
    <name type="scientific">Rotaria magnacalcarata</name>
    <dbReference type="NCBI Taxonomy" id="392030"/>
    <lineage>
        <taxon>Eukaryota</taxon>
        <taxon>Metazoa</taxon>
        <taxon>Spiralia</taxon>
        <taxon>Gnathifera</taxon>
        <taxon>Rotifera</taxon>
        <taxon>Eurotatoria</taxon>
        <taxon>Bdelloidea</taxon>
        <taxon>Philodinida</taxon>
        <taxon>Philodinidae</taxon>
        <taxon>Rotaria</taxon>
    </lineage>
</organism>
<dbReference type="PANTHER" id="PTHR46580">
    <property type="entry name" value="SENSOR KINASE-RELATED"/>
    <property type="match status" value="1"/>
</dbReference>
<keyword evidence="2" id="KW-0812">Transmembrane</keyword>
<evidence type="ECO:0000256" key="2">
    <source>
        <dbReference type="SAM" id="Phobius"/>
    </source>
</evidence>
<protein>
    <submittedName>
        <fullName evidence="3">Uncharacterized protein</fullName>
    </submittedName>
</protein>
<evidence type="ECO:0000256" key="1">
    <source>
        <dbReference type="ARBA" id="ARBA00022729"/>
    </source>
</evidence>
<dbReference type="Gene3D" id="2.130.10.130">
    <property type="entry name" value="Integrin alpha, N-terminal"/>
    <property type="match status" value="1"/>
</dbReference>
<feature type="non-terminal residue" evidence="3">
    <location>
        <position position="275"/>
    </location>
</feature>
<keyword evidence="2" id="KW-0472">Membrane</keyword>
<dbReference type="AlphaFoldDB" id="A0A8S2ZNH8"/>
<reference evidence="3" key="1">
    <citation type="submission" date="2021-02" db="EMBL/GenBank/DDBJ databases">
        <authorList>
            <person name="Nowell W R."/>
        </authorList>
    </citation>
    <scope>NUCLEOTIDE SEQUENCE</scope>
</reference>
<dbReference type="EMBL" id="CAJOBI010114412">
    <property type="protein sequence ID" value="CAF4648201.1"/>
    <property type="molecule type" value="Genomic_DNA"/>
</dbReference>
<dbReference type="SUPFAM" id="SSF69318">
    <property type="entry name" value="Integrin alpha N-terminal domain"/>
    <property type="match status" value="1"/>
</dbReference>
<evidence type="ECO:0000313" key="4">
    <source>
        <dbReference type="Proteomes" id="UP000676336"/>
    </source>
</evidence>
<keyword evidence="2" id="KW-1133">Transmembrane helix</keyword>
<proteinExistence type="predicted"/>
<dbReference type="InterPro" id="IPR013517">
    <property type="entry name" value="FG-GAP"/>
</dbReference>
<evidence type="ECO:0000313" key="3">
    <source>
        <dbReference type="EMBL" id="CAF4648201.1"/>
    </source>
</evidence>
<keyword evidence="1" id="KW-0732">Signal</keyword>